<dbReference type="GO" id="GO:0004725">
    <property type="term" value="F:protein tyrosine phosphatase activity"/>
    <property type="evidence" value="ECO:0007669"/>
    <property type="project" value="UniProtKB-EC"/>
</dbReference>
<evidence type="ECO:0000313" key="6">
    <source>
        <dbReference type="EMBL" id="MDQ0162573.1"/>
    </source>
</evidence>
<comment type="catalytic activity">
    <reaction evidence="4 5">
        <text>O-phospho-L-tyrosyl-[protein] + H2O = L-tyrosyl-[protein] + phosphate</text>
        <dbReference type="Rhea" id="RHEA:10684"/>
        <dbReference type="Rhea" id="RHEA-COMP:10136"/>
        <dbReference type="Rhea" id="RHEA-COMP:20101"/>
        <dbReference type="ChEBI" id="CHEBI:15377"/>
        <dbReference type="ChEBI" id="CHEBI:43474"/>
        <dbReference type="ChEBI" id="CHEBI:46858"/>
        <dbReference type="ChEBI" id="CHEBI:61978"/>
        <dbReference type="EC" id="3.1.3.48"/>
    </reaction>
</comment>
<reference evidence="6 7" key="1">
    <citation type="submission" date="2023-07" db="EMBL/GenBank/DDBJ databases">
        <title>Genomic Encyclopedia of Type Strains, Phase IV (KMG-IV): sequencing the most valuable type-strain genomes for metagenomic binning, comparative biology and taxonomic classification.</title>
        <authorList>
            <person name="Goeker M."/>
        </authorList>
    </citation>
    <scope>NUCLEOTIDE SEQUENCE [LARGE SCALE GENOMIC DNA]</scope>
    <source>
        <strain evidence="6 7">DSM 19092</strain>
    </source>
</reference>
<dbReference type="PIRSF" id="PIRSF016557">
    <property type="entry name" value="Caps_synth_CpsB"/>
    <property type="match status" value="1"/>
</dbReference>
<dbReference type="Proteomes" id="UP001225646">
    <property type="component" value="Unassembled WGS sequence"/>
</dbReference>
<dbReference type="InterPro" id="IPR016667">
    <property type="entry name" value="Caps_polysacc_synth_CpsB/CapC"/>
</dbReference>
<keyword evidence="7" id="KW-1185">Reference proteome</keyword>
<proteinExistence type="inferred from homology"/>
<name>A0ABT9VNM9_9BACI</name>
<dbReference type="Pfam" id="PF19567">
    <property type="entry name" value="CpsB_CapC"/>
    <property type="match status" value="1"/>
</dbReference>
<dbReference type="PANTHER" id="PTHR39181:SF1">
    <property type="entry name" value="TYROSINE-PROTEIN PHOSPHATASE YWQE"/>
    <property type="match status" value="1"/>
</dbReference>
<evidence type="ECO:0000256" key="2">
    <source>
        <dbReference type="ARBA" id="ARBA00022801"/>
    </source>
</evidence>
<evidence type="ECO:0000256" key="5">
    <source>
        <dbReference type="PIRNR" id="PIRNR016557"/>
    </source>
</evidence>
<evidence type="ECO:0000313" key="7">
    <source>
        <dbReference type="Proteomes" id="UP001225646"/>
    </source>
</evidence>
<gene>
    <name evidence="6" type="ORF">J2S06_001650</name>
</gene>
<comment type="caution">
    <text evidence="6">The sequence shown here is derived from an EMBL/GenBank/DDBJ whole genome shotgun (WGS) entry which is preliminary data.</text>
</comment>
<sequence length="254" mass="29218">MIDLHCHILPELDDGAKHLTESLEMARKAVEEGITAIVATPHHKHERYENERDIVENRVKKLKLAIQKEGIPLNIAPGQEVRIYGDLLQDYECEKVIGLNNSSYILIEFPSNHVPRYAEQLLYDIEMKGLTPIIAHPERNTEIVQHPDLLYKLVKKGAIAQITAGSLVGRFGKKIQKFSLDIIEARLVHVIASDAHNVKNRSFHMQEAFNMVGKEFGSEAVYYFRENAEYIFQNEAIYKEQPERVKRKKFLGLF</sequence>
<organism evidence="6 7">
    <name type="scientific">Aeribacillus alveayuensis</name>
    <dbReference type="NCBI Taxonomy" id="279215"/>
    <lineage>
        <taxon>Bacteria</taxon>
        <taxon>Bacillati</taxon>
        <taxon>Bacillota</taxon>
        <taxon>Bacilli</taxon>
        <taxon>Bacillales</taxon>
        <taxon>Bacillaceae</taxon>
        <taxon>Aeribacillus</taxon>
    </lineage>
</organism>
<dbReference type="EC" id="3.1.3.48" evidence="5"/>
<evidence type="ECO:0000256" key="3">
    <source>
        <dbReference type="ARBA" id="ARBA00022912"/>
    </source>
</evidence>
<dbReference type="EMBL" id="JAUSTR010000005">
    <property type="protein sequence ID" value="MDQ0162573.1"/>
    <property type="molecule type" value="Genomic_DNA"/>
</dbReference>
<accession>A0ABT9VNM9</accession>
<evidence type="ECO:0000256" key="4">
    <source>
        <dbReference type="ARBA" id="ARBA00051722"/>
    </source>
</evidence>
<keyword evidence="2 5" id="KW-0378">Hydrolase</keyword>
<protein>
    <recommendedName>
        <fullName evidence="5">Tyrosine-protein phosphatase</fullName>
        <ecNumber evidence="5">3.1.3.48</ecNumber>
    </recommendedName>
</protein>
<dbReference type="PANTHER" id="PTHR39181">
    <property type="entry name" value="TYROSINE-PROTEIN PHOSPHATASE YWQE"/>
    <property type="match status" value="1"/>
</dbReference>
<dbReference type="InterPro" id="IPR016195">
    <property type="entry name" value="Pol/histidinol_Pase-like"/>
</dbReference>
<dbReference type="RefSeq" id="WP_419151970.1">
    <property type="nucleotide sequence ID" value="NZ_JAUSTR010000005.1"/>
</dbReference>
<dbReference type="SUPFAM" id="SSF89550">
    <property type="entry name" value="PHP domain-like"/>
    <property type="match status" value="1"/>
</dbReference>
<evidence type="ECO:0000256" key="1">
    <source>
        <dbReference type="ARBA" id="ARBA00005750"/>
    </source>
</evidence>
<comment type="similarity">
    <text evidence="1 5">Belongs to the metallo-dependent hydrolases superfamily. CpsB/CapC family.</text>
</comment>
<keyword evidence="3 5" id="KW-0904">Protein phosphatase</keyword>
<dbReference type="Gene3D" id="3.20.20.140">
    <property type="entry name" value="Metal-dependent hydrolases"/>
    <property type="match status" value="1"/>
</dbReference>